<dbReference type="NCBIfam" id="NF001908">
    <property type="entry name" value="PRK00668.1"/>
    <property type="match status" value="1"/>
</dbReference>
<dbReference type="GO" id="GO:0005524">
    <property type="term" value="F:ATP binding"/>
    <property type="evidence" value="ECO:0007669"/>
    <property type="project" value="UniProtKB-UniRule"/>
</dbReference>
<proteinExistence type="inferred from homology"/>
<sequence length="138" mass="15605">MQQTLSIIKPDGVQRGLIGEVIKRLETHGIRIAAMKMLYLSKAQAEGFYAVHRERPFFQSLTDFMSSGPVVVMVLEGEDVIQKYRTLMGATDYRKAEEGTIRRDFATDIEKNVVHGSDAPETAAFEISYFFNRLEILG</sequence>
<dbReference type="GO" id="GO:0004550">
    <property type="term" value="F:nucleoside diphosphate kinase activity"/>
    <property type="evidence" value="ECO:0007669"/>
    <property type="project" value="UniProtKB-UniRule"/>
</dbReference>
<dbReference type="AlphaFoldDB" id="A0A7C4RT69"/>
<accession>A0A7C4RT69</accession>
<dbReference type="InterPro" id="IPR034907">
    <property type="entry name" value="NDK-like_dom"/>
</dbReference>
<gene>
    <name evidence="13" type="primary">ndk</name>
    <name evidence="18" type="ORF">ENS29_11450</name>
</gene>
<feature type="domain" description="Nucleoside diphosphate kinase-like" evidence="17">
    <location>
        <begin position="1"/>
        <end position="138"/>
    </location>
</feature>
<dbReference type="SUPFAM" id="SSF54919">
    <property type="entry name" value="Nucleoside diphosphate kinase, NDK"/>
    <property type="match status" value="1"/>
</dbReference>
<comment type="caution">
    <text evidence="18">The sequence shown here is derived from an EMBL/GenBank/DDBJ whole genome shotgun (WGS) entry which is preliminary data.</text>
</comment>
<evidence type="ECO:0000256" key="13">
    <source>
        <dbReference type="HAMAP-Rule" id="MF_00451"/>
    </source>
</evidence>
<evidence type="ECO:0000313" key="18">
    <source>
        <dbReference type="EMBL" id="HGU33459.1"/>
    </source>
</evidence>
<evidence type="ECO:0000256" key="8">
    <source>
        <dbReference type="ARBA" id="ARBA00022741"/>
    </source>
</evidence>
<dbReference type="CDD" id="cd04413">
    <property type="entry name" value="NDPk_I"/>
    <property type="match status" value="1"/>
</dbReference>
<dbReference type="InterPro" id="IPR036850">
    <property type="entry name" value="NDK-like_dom_sf"/>
</dbReference>
<dbReference type="FunFam" id="3.30.70.141:FF:000003">
    <property type="entry name" value="Nucleoside diphosphate kinase"/>
    <property type="match status" value="1"/>
</dbReference>
<dbReference type="PROSITE" id="PS00469">
    <property type="entry name" value="NDPK"/>
    <property type="match status" value="1"/>
</dbReference>
<protein>
    <recommendedName>
        <fullName evidence="4 13">Nucleoside diphosphate kinase</fullName>
        <shortName evidence="13">NDK</shortName>
        <shortName evidence="13">NDP kinase</shortName>
        <ecNumber evidence="3 13">2.7.4.6</ecNumber>
    </recommendedName>
    <alternativeName>
        <fullName evidence="13">Nucleoside-2-P kinase</fullName>
    </alternativeName>
</protein>
<evidence type="ECO:0000256" key="11">
    <source>
        <dbReference type="ARBA" id="ARBA00022842"/>
    </source>
</evidence>
<comment type="subcellular location">
    <subcellularLocation>
        <location evidence="13">Cytoplasm</location>
    </subcellularLocation>
</comment>
<dbReference type="Gene3D" id="3.30.70.141">
    <property type="entry name" value="Nucleoside diphosphate kinase-like domain"/>
    <property type="match status" value="1"/>
</dbReference>
<comment type="catalytic activity">
    <reaction evidence="13 16">
        <text>a 2'-deoxyribonucleoside 5'-diphosphate + ATP = a 2'-deoxyribonucleoside 5'-triphosphate + ADP</text>
        <dbReference type="Rhea" id="RHEA:44640"/>
        <dbReference type="ChEBI" id="CHEBI:30616"/>
        <dbReference type="ChEBI" id="CHEBI:61560"/>
        <dbReference type="ChEBI" id="CHEBI:73316"/>
        <dbReference type="ChEBI" id="CHEBI:456216"/>
        <dbReference type="EC" id="2.7.4.6"/>
    </reaction>
</comment>
<keyword evidence="8 13" id="KW-0547">Nucleotide-binding</keyword>
<dbReference type="GO" id="GO:0006241">
    <property type="term" value="P:CTP biosynthetic process"/>
    <property type="evidence" value="ECO:0007669"/>
    <property type="project" value="UniProtKB-UniRule"/>
</dbReference>
<feature type="binding site" evidence="13 14">
    <location>
        <position position="9"/>
    </location>
    <ligand>
        <name>ATP</name>
        <dbReference type="ChEBI" id="CHEBI:30616"/>
    </ligand>
</feature>
<feature type="binding site" evidence="13 14">
    <location>
        <position position="57"/>
    </location>
    <ligand>
        <name>ATP</name>
        <dbReference type="ChEBI" id="CHEBI:30616"/>
    </ligand>
</feature>
<name>A0A7C4RT69_9BACT</name>
<feature type="binding site" evidence="13 14">
    <location>
        <position position="112"/>
    </location>
    <ligand>
        <name>ATP</name>
        <dbReference type="ChEBI" id="CHEBI:30616"/>
    </ligand>
</feature>
<evidence type="ECO:0000256" key="15">
    <source>
        <dbReference type="RuleBase" id="RU004011"/>
    </source>
</evidence>
<evidence type="ECO:0000256" key="5">
    <source>
        <dbReference type="ARBA" id="ARBA00022553"/>
    </source>
</evidence>
<dbReference type="InterPro" id="IPR001564">
    <property type="entry name" value="Nucleoside_diP_kinase"/>
</dbReference>
<evidence type="ECO:0000256" key="12">
    <source>
        <dbReference type="ARBA" id="ARBA00023080"/>
    </source>
</evidence>
<dbReference type="PROSITE" id="PS51374">
    <property type="entry name" value="NDPK_LIKE"/>
    <property type="match status" value="1"/>
</dbReference>
<dbReference type="GO" id="GO:0006228">
    <property type="term" value="P:UTP biosynthetic process"/>
    <property type="evidence" value="ECO:0007669"/>
    <property type="project" value="UniProtKB-UniRule"/>
</dbReference>
<dbReference type="EMBL" id="DSUH01000263">
    <property type="protein sequence ID" value="HGU33459.1"/>
    <property type="molecule type" value="Genomic_DNA"/>
</dbReference>
<dbReference type="PANTHER" id="PTHR11349">
    <property type="entry name" value="NUCLEOSIDE DIPHOSPHATE KINASE"/>
    <property type="match status" value="1"/>
</dbReference>
<keyword evidence="12 13" id="KW-0546">Nucleotide metabolism</keyword>
<keyword evidence="7 13" id="KW-0479">Metal-binding</keyword>
<keyword evidence="13" id="KW-0963">Cytoplasm</keyword>
<dbReference type="GO" id="GO:0005737">
    <property type="term" value="C:cytoplasm"/>
    <property type="evidence" value="ECO:0007669"/>
    <property type="project" value="UniProtKB-SubCell"/>
</dbReference>
<evidence type="ECO:0000256" key="16">
    <source>
        <dbReference type="RuleBase" id="RU004013"/>
    </source>
</evidence>
<feature type="binding site" evidence="13 14">
    <location>
        <position position="91"/>
    </location>
    <ligand>
        <name>ATP</name>
        <dbReference type="ChEBI" id="CHEBI:30616"/>
    </ligand>
</feature>
<comment type="subunit">
    <text evidence="13">Homotetramer.</text>
</comment>
<feature type="active site" description="Pros-phosphohistidine intermediate" evidence="13 14">
    <location>
        <position position="115"/>
    </location>
</feature>
<evidence type="ECO:0000256" key="6">
    <source>
        <dbReference type="ARBA" id="ARBA00022679"/>
    </source>
</evidence>
<evidence type="ECO:0000256" key="1">
    <source>
        <dbReference type="ARBA" id="ARBA00001946"/>
    </source>
</evidence>
<evidence type="ECO:0000256" key="2">
    <source>
        <dbReference type="ARBA" id="ARBA00008142"/>
    </source>
</evidence>
<evidence type="ECO:0000259" key="17">
    <source>
        <dbReference type="SMART" id="SM00562"/>
    </source>
</evidence>
<evidence type="ECO:0000256" key="10">
    <source>
        <dbReference type="ARBA" id="ARBA00022840"/>
    </source>
</evidence>
<dbReference type="SMART" id="SM00562">
    <property type="entry name" value="NDK"/>
    <property type="match status" value="1"/>
</dbReference>
<evidence type="ECO:0000256" key="9">
    <source>
        <dbReference type="ARBA" id="ARBA00022777"/>
    </source>
</evidence>
<comment type="catalytic activity">
    <reaction evidence="13">
        <text>a ribonucleoside 5'-diphosphate + ATP = a ribonucleoside 5'-triphosphate + ADP</text>
        <dbReference type="Rhea" id="RHEA:18113"/>
        <dbReference type="ChEBI" id="CHEBI:30616"/>
        <dbReference type="ChEBI" id="CHEBI:57930"/>
        <dbReference type="ChEBI" id="CHEBI:61557"/>
        <dbReference type="ChEBI" id="CHEBI:456216"/>
        <dbReference type="EC" id="2.7.4.6"/>
    </reaction>
</comment>
<dbReference type="HAMAP" id="MF_00451">
    <property type="entry name" value="NDP_kinase"/>
    <property type="match status" value="1"/>
</dbReference>
<evidence type="ECO:0000256" key="4">
    <source>
        <dbReference type="ARBA" id="ARBA00017632"/>
    </source>
</evidence>
<dbReference type="EC" id="2.7.4.6" evidence="3 13"/>
<keyword evidence="5 13" id="KW-0597">Phosphoprotein</keyword>
<keyword evidence="6 13" id="KW-0808">Transferase</keyword>
<evidence type="ECO:0000256" key="7">
    <source>
        <dbReference type="ARBA" id="ARBA00022723"/>
    </source>
</evidence>
<keyword evidence="11 13" id="KW-0460">Magnesium</keyword>
<dbReference type="GO" id="GO:0046872">
    <property type="term" value="F:metal ion binding"/>
    <property type="evidence" value="ECO:0007669"/>
    <property type="project" value="UniProtKB-KW"/>
</dbReference>
<organism evidence="18">
    <name type="scientific">Desulfatirhabdium butyrativorans</name>
    <dbReference type="NCBI Taxonomy" id="340467"/>
    <lineage>
        <taxon>Bacteria</taxon>
        <taxon>Pseudomonadati</taxon>
        <taxon>Thermodesulfobacteriota</taxon>
        <taxon>Desulfobacteria</taxon>
        <taxon>Desulfobacterales</taxon>
        <taxon>Desulfatirhabdiaceae</taxon>
        <taxon>Desulfatirhabdium</taxon>
    </lineage>
</organism>
<evidence type="ECO:0000256" key="14">
    <source>
        <dbReference type="PROSITE-ProRule" id="PRU00706"/>
    </source>
</evidence>
<feature type="binding site" evidence="13 14">
    <location>
        <position position="85"/>
    </location>
    <ligand>
        <name>ATP</name>
        <dbReference type="ChEBI" id="CHEBI:30616"/>
    </ligand>
</feature>
<comment type="cofactor">
    <cofactor evidence="1 13">
        <name>Mg(2+)</name>
        <dbReference type="ChEBI" id="CHEBI:18420"/>
    </cofactor>
</comment>
<comment type="similarity">
    <text evidence="2 13 14 15">Belongs to the NDK family.</text>
</comment>
<evidence type="ECO:0000256" key="3">
    <source>
        <dbReference type="ARBA" id="ARBA00012966"/>
    </source>
</evidence>
<dbReference type="PRINTS" id="PR01243">
    <property type="entry name" value="NUCDPKINASE"/>
</dbReference>
<dbReference type="GO" id="GO:0006183">
    <property type="term" value="P:GTP biosynthetic process"/>
    <property type="evidence" value="ECO:0007669"/>
    <property type="project" value="UniProtKB-UniRule"/>
</dbReference>
<keyword evidence="9 13" id="KW-0418">Kinase</keyword>
<comment type="function">
    <text evidence="13">Major role in the synthesis of nucleoside triphosphates other than ATP. The ATP gamma phosphate is transferred to the NDP beta phosphate via a ping-pong mechanism, using a phosphorylated active-site intermediate.</text>
</comment>
<feature type="binding site" evidence="13 14">
    <location>
        <position position="102"/>
    </location>
    <ligand>
        <name>ATP</name>
        <dbReference type="ChEBI" id="CHEBI:30616"/>
    </ligand>
</feature>
<reference evidence="18" key="1">
    <citation type="journal article" date="2020" name="mSystems">
        <title>Genome- and Community-Level Interaction Insights into Carbon Utilization and Element Cycling Functions of Hydrothermarchaeota in Hydrothermal Sediment.</title>
        <authorList>
            <person name="Zhou Z."/>
            <person name="Liu Y."/>
            <person name="Xu W."/>
            <person name="Pan J."/>
            <person name="Luo Z.H."/>
            <person name="Li M."/>
        </authorList>
    </citation>
    <scope>NUCLEOTIDE SEQUENCE [LARGE SCALE GENOMIC DNA]</scope>
    <source>
        <strain evidence="18">SpSt-477</strain>
    </source>
</reference>
<keyword evidence="10 13" id="KW-0067">ATP-binding</keyword>
<dbReference type="InterPro" id="IPR023005">
    <property type="entry name" value="Nucleoside_diP_kinase_AS"/>
</dbReference>
<dbReference type="Pfam" id="PF00334">
    <property type="entry name" value="NDK"/>
    <property type="match status" value="1"/>
</dbReference>